<evidence type="ECO:0000256" key="1">
    <source>
        <dbReference type="ARBA" id="ARBA00022450"/>
    </source>
</evidence>
<feature type="domain" description="AMP-dependent synthetase/ligase" evidence="3">
    <location>
        <begin position="41"/>
        <end position="350"/>
    </location>
</feature>
<protein>
    <recommendedName>
        <fullName evidence="3">AMP-dependent synthetase/ligase domain-containing protein</fullName>
    </recommendedName>
</protein>
<dbReference type="InterPro" id="IPR042099">
    <property type="entry name" value="ANL_N_sf"/>
</dbReference>
<proteinExistence type="predicted"/>
<dbReference type="InterPro" id="IPR020845">
    <property type="entry name" value="AMP-binding_CS"/>
</dbReference>
<gene>
    <name evidence="4" type="ORF">GOMPHAMPRED_002646</name>
</gene>
<keyword evidence="1" id="KW-0596">Phosphopantetheine</keyword>
<dbReference type="InterPro" id="IPR051414">
    <property type="entry name" value="Adenylate-forming_Reductase"/>
</dbReference>
<keyword evidence="2" id="KW-0597">Phosphoprotein</keyword>
<sequence length="538" mass="60114">MTQLDDMGDLSIISALDRRAKLEPESIWVSIPKDNNDLSRGFRDISYKQFANAVEYASAWLDGVLGSGEERIHAIAYMGFNDLHPAIVAAAAAKTGTRLLLPFPLAPPQAKKYLIKAAGCGALLFPAPLTAPMEQLLADDPQTKRIVVPTFNDWFTATPAPRFQGKSTVTSDTPWLIFHTSGTTGMPKLVTYTQRMLASLAMVDSAAIPKNRISSMSLFKNSRMHTSIPFVHLVGLVSILPAPILHGTHLVLGPLDRPPSGETIVSLLKYGQIEGLATVPLWIRHLCNNPDGLAMLRKLKYVSWAGTSLDKISGDTLCQYTQLSPSFGTTECGPYWTLVTEDPKDWAYYSFIDGQGIDFVEAGDGLYEFVIRKSPDAKWQQIFMLQPELDLYRTSDLFKKHPTKPGLWLYSGRKDDMFKLDNGFQIHYTSREQAIEEDPSVKTALIGAPGQTIPFLLIEATDPSKVNLQSIWQTIAKGNQEYDKRATIHEDMIILADPKRPFKRSVKDTILRKETFEMYKTEIEQSLTKHGYSWNILN</sequence>
<dbReference type="InterPro" id="IPR000873">
    <property type="entry name" value="AMP-dep_synth/lig_dom"/>
</dbReference>
<dbReference type="SUPFAM" id="SSF56801">
    <property type="entry name" value="Acetyl-CoA synthetase-like"/>
    <property type="match status" value="1"/>
</dbReference>
<accession>A0A8H3FFH6</accession>
<evidence type="ECO:0000313" key="5">
    <source>
        <dbReference type="Proteomes" id="UP000664169"/>
    </source>
</evidence>
<keyword evidence="5" id="KW-1185">Reference proteome</keyword>
<organism evidence="4 5">
    <name type="scientific">Gomphillus americanus</name>
    <dbReference type="NCBI Taxonomy" id="1940652"/>
    <lineage>
        <taxon>Eukaryota</taxon>
        <taxon>Fungi</taxon>
        <taxon>Dikarya</taxon>
        <taxon>Ascomycota</taxon>
        <taxon>Pezizomycotina</taxon>
        <taxon>Lecanoromycetes</taxon>
        <taxon>OSLEUM clade</taxon>
        <taxon>Ostropomycetidae</taxon>
        <taxon>Ostropales</taxon>
        <taxon>Graphidaceae</taxon>
        <taxon>Gomphilloideae</taxon>
        <taxon>Gomphillus</taxon>
    </lineage>
</organism>
<name>A0A8H3FFH6_9LECA</name>
<dbReference type="Pfam" id="PF00501">
    <property type="entry name" value="AMP-binding"/>
    <property type="match status" value="1"/>
</dbReference>
<dbReference type="PANTHER" id="PTHR43439">
    <property type="entry name" value="PHENYLACETATE-COENZYME A LIGASE"/>
    <property type="match status" value="1"/>
</dbReference>
<dbReference type="AlphaFoldDB" id="A0A8H3FFH6"/>
<reference evidence="4" key="1">
    <citation type="submission" date="2021-03" db="EMBL/GenBank/DDBJ databases">
        <authorList>
            <person name="Tagirdzhanova G."/>
        </authorList>
    </citation>
    <scope>NUCLEOTIDE SEQUENCE</scope>
</reference>
<evidence type="ECO:0000256" key="2">
    <source>
        <dbReference type="ARBA" id="ARBA00022553"/>
    </source>
</evidence>
<evidence type="ECO:0000259" key="3">
    <source>
        <dbReference type="Pfam" id="PF00501"/>
    </source>
</evidence>
<dbReference type="Pfam" id="PF23562">
    <property type="entry name" value="AMP-binding_C_3"/>
    <property type="match status" value="1"/>
</dbReference>
<dbReference type="Gene3D" id="3.40.50.12780">
    <property type="entry name" value="N-terminal domain of ligase-like"/>
    <property type="match status" value="1"/>
</dbReference>
<dbReference type="PROSITE" id="PS00455">
    <property type="entry name" value="AMP_BINDING"/>
    <property type="match status" value="1"/>
</dbReference>
<dbReference type="PANTHER" id="PTHR43439:SF2">
    <property type="entry name" value="ENZYME, PUTATIVE (JCVI)-RELATED"/>
    <property type="match status" value="1"/>
</dbReference>
<dbReference type="OrthoDB" id="429813at2759"/>
<evidence type="ECO:0000313" key="4">
    <source>
        <dbReference type="EMBL" id="CAF9922695.1"/>
    </source>
</evidence>
<comment type="caution">
    <text evidence="4">The sequence shown here is derived from an EMBL/GenBank/DDBJ whole genome shotgun (WGS) entry which is preliminary data.</text>
</comment>
<dbReference type="EMBL" id="CAJPDQ010000018">
    <property type="protein sequence ID" value="CAF9922695.1"/>
    <property type="molecule type" value="Genomic_DNA"/>
</dbReference>
<dbReference type="Proteomes" id="UP000664169">
    <property type="component" value="Unassembled WGS sequence"/>
</dbReference>